<dbReference type="EMBL" id="JAFLQW010000123">
    <property type="protein sequence ID" value="MBO0348410.1"/>
    <property type="molecule type" value="Genomic_DNA"/>
</dbReference>
<dbReference type="SUPFAM" id="SSF52980">
    <property type="entry name" value="Restriction endonuclease-like"/>
    <property type="match status" value="1"/>
</dbReference>
<reference evidence="2 3" key="1">
    <citation type="submission" date="2021-03" db="EMBL/GenBank/DDBJ databases">
        <title>Metabolic Capacity of the Antarctic Cyanobacterium Phormidium pseudopriestleyi that Sustains Oxygenic Photosynthesis in the Presence of Hydrogen Sulfide.</title>
        <authorList>
            <person name="Lumian J.E."/>
            <person name="Jungblut A.D."/>
            <person name="Dillon M.L."/>
            <person name="Hawes I."/>
            <person name="Doran P.T."/>
            <person name="Mackey T.J."/>
            <person name="Dick G.J."/>
            <person name="Grettenberger C.L."/>
            <person name="Sumner D.Y."/>
        </authorList>
    </citation>
    <scope>NUCLEOTIDE SEQUENCE [LARGE SCALE GENOMIC DNA]</scope>
    <source>
        <strain evidence="2 3">FRX01</strain>
    </source>
</reference>
<accession>A0ABS3FMV9</accession>
<comment type="caution">
    <text evidence="2">The sequence shown here is derived from an EMBL/GenBank/DDBJ whole genome shotgun (WGS) entry which is preliminary data.</text>
</comment>
<dbReference type="GO" id="GO:0004519">
    <property type="term" value="F:endonuclease activity"/>
    <property type="evidence" value="ECO:0007669"/>
    <property type="project" value="UniProtKB-KW"/>
</dbReference>
<dbReference type="RefSeq" id="WP_207086955.1">
    <property type="nucleotide sequence ID" value="NZ_JAFLQW010000123.1"/>
</dbReference>
<dbReference type="InterPro" id="IPR008538">
    <property type="entry name" value="Uma2"/>
</dbReference>
<dbReference type="InterPro" id="IPR011335">
    <property type="entry name" value="Restrct_endonuc-II-like"/>
</dbReference>
<dbReference type="Proteomes" id="UP000664844">
    <property type="component" value="Unassembled WGS sequence"/>
</dbReference>
<keyword evidence="2" id="KW-0378">Hydrolase</keyword>
<keyword evidence="3" id="KW-1185">Reference proteome</keyword>
<sequence length="194" mass="22337">MTLATAKRFTIEEYHRLIELGFFPEGDRTELIQGEAIEMVSKGKPHAVCCMNLNELLILMLSGQAKIRCQDPITLPNHTEPEPDFTLVRNRDDNYLSHHPMPDDILLIIEIADSFLDYDRQVKLPLYAEAGISDYWIVNLLEKQLEIYTTPYQKLSGTFDYRQKQVKLPNETVSIPGFEELILDLNRVFPAISP</sequence>
<dbReference type="CDD" id="cd06260">
    <property type="entry name" value="DUF820-like"/>
    <property type="match status" value="1"/>
</dbReference>
<dbReference type="Pfam" id="PF05685">
    <property type="entry name" value="Uma2"/>
    <property type="match status" value="1"/>
</dbReference>
<evidence type="ECO:0000313" key="3">
    <source>
        <dbReference type="Proteomes" id="UP000664844"/>
    </source>
</evidence>
<dbReference type="PANTHER" id="PTHR35400">
    <property type="entry name" value="SLR1083 PROTEIN"/>
    <property type="match status" value="1"/>
</dbReference>
<keyword evidence="2" id="KW-0255">Endonuclease</keyword>
<name>A0ABS3FMV9_9CYAN</name>
<gene>
    <name evidence="2" type="ORF">J0895_04685</name>
</gene>
<protein>
    <submittedName>
        <fullName evidence="2">Uma2 family endonuclease</fullName>
    </submittedName>
</protein>
<organism evidence="2 3">
    <name type="scientific">Phormidium pseudopriestleyi FRX01</name>
    <dbReference type="NCBI Taxonomy" id="1759528"/>
    <lineage>
        <taxon>Bacteria</taxon>
        <taxon>Bacillati</taxon>
        <taxon>Cyanobacteriota</taxon>
        <taxon>Cyanophyceae</taxon>
        <taxon>Oscillatoriophycideae</taxon>
        <taxon>Oscillatoriales</taxon>
        <taxon>Oscillatoriaceae</taxon>
        <taxon>Phormidium</taxon>
    </lineage>
</organism>
<evidence type="ECO:0000313" key="2">
    <source>
        <dbReference type="EMBL" id="MBO0348410.1"/>
    </source>
</evidence>
<feature type="domain" description="Putative restriction endonuclease" evidence="1">
    <location>
        <begin position="12"/>
        <end position="185"/>
    </location>
</feature>
<keyword evidence="2" id="KW-0540">Nuclease</keyword>
<dbReference type="Gene3D" id="3.90.1570.10">
    <property type="entry name" value="tt1808, chain A"/>
    <property type="match status" value="1"/>
</dbReference>
<dbReference type="PANTHER" id="PTHR35400:SF1">
    <property type="entry name" value="SLR1083 PROTEIN"/>
    <property type="match status" value="1"/>
</dbReference>
<dbReference type="InterPro" id="IPR012296">
    <property type="entry name" value="Nuclease_put_TT1808"/>
</dbReference>
<evidence type="ECO:0000259" key="1">
    <source>
        <dbReference type="Pfam" id="PF05685"/>
    </source>
</evidence>
<proteinExistence type="predicted"/>